<gene>
    <name evidence="7" type="ORF">BJX68DRAFT_258167</name>
</gene>
<dbReference type="CDD" id="cd00067">
    <property type="entry name" value="GAL4"/>
    <property type="match status" value="1"/>
</dbReference>
<feature type="domain" description="Zn(2)-C6 fungal-type" evidence="6">
    <location>
        <begin position="9"/>
        <end position="38"/>
    </location>
</feature>
<feature type="region of interest" description="Disordered" evidence="5">
    <location>
        <begin position="61"/>
        <end position="87"/>
    </location>
</feature>
<dbReference type="PANTHER" id="PTHR46910:SF40">
    <property type="entry name" value="ZN(II)2CYS6 TRANSCRIPTION FACTOR (EUROFUNG)"/>
    <property type="match status" value="1"/>
</dbReference>
<dbReference type="Proteomes" id="UP001610444">
    <property type="component" value="Unassembled WGS sequence"/>
</dbReference>
<dbReference type="GeneID" id="98158645"/>
<sequence>MASRGTTQACELCRRRKVKCDGLPTCTNCHLAEALCHYPPPKKRGPKTAQCQDIAPTEPLNSPSWATEGSGRAQGAVPSTGRNSYSPASYSMRTDSLLASLEIQIESAVRVHLDLLAGLHAVAPSETPVSIANHCILLYTQYVFGTVPMCHEATLRATAQRCFVLPSTIDDLAENQTWIFQCLAAGNGNGNSDTKHIKALRNLTLLTALCAAVAYVVPESLLPNKHLTAALFLQAARNMLSVYEDYDLEHPDSSSLTIRMFLSSAIQIATGSRGIAFHILNEACLIAMRMHLYDESAVQEQDPVEQTILRNAFWQLYVCDKTALVVKGRPVTIHEPLFESELTLQIRSQRPVSLFDHGHGHSHNTDNHINNAGVLEDCLLDGFHVIRRLWTMAARVIQAVESTRERSWDAHPHPKDSSHRAAQLSEAYFEMVTLTHDPPLWTAHYNSARDSHSPADSGPGVWDKDLADILQRQRTSYLITLHSIKVFVLSAVIESNMTEIIGLSTEPLALAMRQVEQAQDFLNVLESVPFLHLQAEGEQCIQGESVRHALG</sequence>
<proteinExistence type="predicted"/>
<keyword evidence="3" id="KW-0804">Transcription</keyword>
<dbReference type="SMART" id="SM00066">
    <property type="entry name" value="GAL4"/>
    <property type="match status" value="1"/>
</dbReference>
<keyword evidence="2" id="KW-0238">DNA-binding</keyword>
<accession>A0ABR4JMT5</accession>
<dbReference type="EMBL" id="JBFXLR010000058">
    <property type="protein sequence ID" value="KAL2841354.1"/>
    <property type="molecule type" value="Genomic_DNA"/>
</dbReference>
<dbReference type="PROSITE" id="PS00463">
    <property type="entry name" value="ZN2_CY6_FUNGAL_1"/>
    <property type="match status" value="1"/>
</dbReference>
<protein>
    <recommendedName>
        <fullName evidence="6">Zn(2)-C6 fungal-type domain-containing protein</fullName>
    </recommendedName>
</protein>
<dbReference type="Gene3D" id="4.10.240.10">
    <property type="entry name" value="Zn(2)-C6 fungal-type DNA-binding domain"/>
    <property type="match status" value="1"/>
</dbReference>
<dbReference type="PROSITE" id="PS50048">
    <property type="entry name" value="ZN2_CY6_FUNGAL_2"/>
    <property type="match status" value="1"/>
</dbReference>
<dbReference type="InterPro" id="IPR036864">
    <property type="entry name" value="Zn2-C6_fun-type_DNA-bd_sf"/>
</dbReference>
<evidence type="ECO:0000256" key="2">
    <source>
        <dbReference type="ARBA" id="ARBA00023125"/>
    </source>
</evidence>
<evidence type="ECO:0000313" key="7">
    <source>
        <dbReference type="EMBL" id="KAL2841354.1"/>
    </source>
</evidence>
<keyword evidence="4" id="KW-0539">Nucleus</keyword>
<reference evidence="7 8" key="1">
    <citation type="submission" date="2024-07" db="EMBL/GenBank/DDBJ databases">
        <title>Section-level genome sequencing and comparative genomics of Aspergillus sections Usti and Cavernicolus.</title>
        <authorList>
            <consortium name="Lawrence Berkeley National Laboratory"/>
            <person name="Nybo J.L."/>
            <person name="Vesth T.C."/>
            <person name="Theobald S."/>
            <person name="Frisvad J.C."/>
            <person name="Larsen T.O."/>
            <person name="Kjaerboelling I."/>
            <person name="Rothschild-Mancinelli K."/>
            <person name="Lyhne E.K."/>
            <person name="Kogle M.E."/>
            <person name="Barry K."/>
            <person name="Clum A."/>
            <person name="Na H."/>
            <person name="Ledsgaard L."/>
            <person name="Lin J."/>
            <person name="Lipzen A."/>
            <person name="Kuo A."/>
            <person name="Riley R."/>
            <person name="Mondo S."/>
            <person name="LaButti K."/>
            <person name="Haridas S."/>
            <person name="Pangalinan J."/>
            <person name="Salamov A.A."/>
            <person name="Simmons B.A."/>
            <person name="Magnuson J.K."/>
            <person name="Chen J."/>
            <person name="Drula E."/>
            <person name="Henrissat B."/>
            <person name="Wiebenga A."/>
            <person name="Lubbers R.J."/>
            <person name="Gomes A.C."/>
            <person name="Macurrencykelacurrency M.R."/>
            <person name="Stajich J."/>
            <person name="Grigoriev I.V."/>
            <person name="Mortensen U.H."/>
            <person name="De vries R.P."/>
            <person name="Baker S.E."/>
            <person name="Andersen M.R."/>
        </authorList>
    </citation>
    <scope>NUCLEOTIDE SEQUENCE [LARGE SCALE GENOMIC DNA]</scope>
    <source>
        <strain evidence="7 8">CBS 756.74</strain>
    </source>
</reference>
<dbReference type="Pfam" id="PF00172">
    <property type="entry name" value="Zn_clus"/>
    <property type="match status" value="1"/>
</dbReference>
<evidence type="ECO:0000313" key="8">
    <source>
        <dbReference type="Proteomes" id="UP001610444"/>
    </source>
</evidence>
<comment type="caution">
    <text evidence="7">The sequence shown here is derived from an EMBL/GenBank/DDBJ whole genome shotgun (WGS) entry which is preliminary data.</text>
</comment>
<name>A0ABR4JMT5_9EURO</name>
<dbReference type="PANTHER" id="PTHR46910">
    <property type="entry name" value="TRANSCRIPTION FACTOR PDR1"/>
    <property type="match status" value="1"/>
</dbReference>
<evidence type="ECO:0000256" key="3">
    <source>
        <dbReference type="ARBA" id="ARBA00023163"/>
    </source>
</evidence>
<keyword evidence="8" id="KW-1185">Reference proteome</keyword>
<dbReference type="CDD" id="cd12148">
    <property type="entry name" value="fungal_TF_MHR"/>
    <property type="match status" value="1"/>
</dbReference>
<dbReference type="InterPro" id="IPR001138">
    <property type="entry name" value="Zn2Cys6_DnaBD"/>
</dbReference>
<evidence type="ECO:0000256" key="1">
    <source>
        <dbReference type="ARBA" id="ARBA00023015"/>
    </source>
</evidence>
<organism evidence="7 8">
    <name type="scientific">Aspergillus pseudodeflectus</name>
    <dbReference type="NCBI Taxonomy" id="176178"/>
    <lineage>
        <taxon>Eukaryota</taxon>
        <taxon>Fungi</taxon>
        <taxon>Dikarya</taxon>
        <taxon>Ascomycota</taxon>
        <taxon>Pezizomycotina</taxon>
        <taxon>Eurotiomycetes</taxon>
        <taxon>Eurotiomycetidae</taxon>
        <taxon>Eurotiales</taxon>
        <taxon>Aspergillaceae</taxon>
        <taxon>Aspergillus</taxon>
        <taxon>Aspergillus subgen. Nidulantes</taxon>
    </lineage>
</organism>
<evidence type="ECO:0000256" key="4">
    <source>
        <dbReference type="ARBA" id="ARBA00023242"/>
    </source>
</evidence>
<dbReference type="SUPFAM" id="SSF57701">
    <property type="entry name" value="Zn2/Cys6 DNA-binding domain"/>
    <property type="match status" value="1"/>
</dbReference>
<keyword evidence="1" id="KW-0805">Transcription regulation</keyword>
<dbReference type="InterPro" id="IPR050987">
    <property type="entry name" value="AtrR-like"/>
</dbReference>
<dbReference type="RefSeq" id="XP_070894540.1">
    <property type="nucleotide sequence ID" value="XM_071043481.1"/>
</dbReference>
<evidence type="ECO:0000256" key="5">
    <source>
        <dbReference type="SAM" id="MobiDB-lite"/>
    </source>
</evidence>
<evidence type="ECO:0000259" key="6">
    <source>
        <dbReference type="PROSITE" id="PS50048"/>
    </source>
</evidence>